<dbReference type="InterPro" id="IPR037523">
    <property type="entry name" value="VOC_core"/>
</dbReference>
<evidence type="ECO:0000313" key="11">
    <source>
        <dbReference type="Proteomes" id="UP000320048"/>
    </source>
</evidence>
<dbReference type="NCBIfam" id="TIGR02295">
    <property type="entry name" value="HpaD"/>
    <property type="match status" value="1"/>
</dbReference>
<keyword evidence="5 8" id="KW-0223">Dioxygenase</keyword>
<comment type="cofactor">
    <cofactor evidence="1 8">
        <name>Fe(2+)</name>
        <dbReference type="ChEBI" id="CHEBI:29033"/>
    </cofactor>
</comment>
<keyword evidence="6 8" id="KW-0560">Oxidoreductase</keyword>
<gene>
    <name evidence="10" type="primary">hpaD</name>
    <name evidence="10" type="ORF">E6H04_05920</name>
</gene>
<dbReference type="SUPFAM" id="SSF54593">
    <property type="entry name" value="Glyoxalase/Bleomycin resistance protein/Dihydroxybiphenyl dioxygenase"/>
    <property type="match status" value="1"/>
</dbReference>
<dbReference type="PROSITE" id="PS51819">
    <property type="entry name" value="VOC"/>
    <property type="match status" value="2"/>
</dbReference>
<evidence type="ECO:0000256" key="4">
    <source>
        <dbReference type="ARBA" id="ARBA00022797"/>
    </source>
</evidence>
<dbReference type="GO" id="GO:0008198">
    <property type="term" value="F:ferrous iron binding"/>
    <property type="evidence" value="ECO:0007669"/>
    <property type="project" value="InterPro"/>
</dbReference>
<evidence type="ECO:0000256" key="1">
    <source>
        <dbReference type="ARBA" id="ARBA00001954"/>
    </source>
</evidence>
<reference evidence="10 11" key="1">
    <citation type="journal article" date="2019" name="Nat. Microbiol.">
        <title>Mediterranean grassland soil C-N compound turnover is dependent on rainfall and depth, and is mediated by genomically divergent microorganisms.</title>
        <authorList>
            <person name="Diamond S."/>
            <person name="Andeer P.F."/>
            <person name="Li Z."/>
            <person name="Crits-Christoph A."/>
            <person name="Burstein D."/>
            <person name="Anantharaman K."/>
            <person name="Lane K.R."/>
            <person name="Thomas B.C."/>
            <person name="Pan C."/>
            <person name="Northen T.R."/>
            <person name="Banfield J.F."/>
        </authorList>
    </citation>
    <scope>NUCLEOTIDE SEQUENCE [LARGE SCALE GENOMIC DNA]</scope>
    <source>
        <strain evidence="10">NP_7</strain>
    </source>
</reference>
<proteinExistence type="inferred from homology"/>
<dbReference type="EMBL" id="VBAO01000154">
    <property type="protein sequence ID" value="TMI81809.1"/>
    <property type="molecule type" value="Genomic_DNA"/>
</dbReference>
<dbReference type="InterPro" id="IPR000486">
    <property type="entry name" value="Xdiol_ring_cleave_dOase_1/2"/>
</dbReference>
<evidence type="ECO:0000313" key="10">
    <source>
        <dbReference type="EMBL" id="TMI81809.1"/>
    </source>
</evidence>
<keyword evidence="3" id="KW-0479">Metal-binding</keyword>
<evidence type="ECO:0000256" key="8">
    <source>
        <dbReference type="RuleBase" id="RU000683"/>
    </source>
</evidence>
<evidence type="ECO:0000256" key="6">
    <source>
        <dbReference type="ARBA" id="ARBA00023002"/>
    </source>
</evidence>
<name>A0A537JE59_9BACT</name>
<dbReference type="Gene3D" id="3.10.180.10">
    <property type="entry name" value="2,3-Dihydroxybiphenyl 1,2-Dioxygenase, domain 1"/>
    <property type="match status" value="2"/>
</dbReference>
<dbReference type="PANTHER" id="PTHR21366">
    <property type="entry name" value="GLYOXALASE FAMILY PROTEIN"/>
    <property type="match status" value="1"/>
</dbReference>
<comment type="similarity">
    <text evidence="2 8">Belongs to the extradiol ring-cleavage dioxygenase family.</text>
</comment>
<keyword evidence="4 8" id="KW-0058">Aromatic hydrocarbons catabolism</keyword>
<dbReference type="InterPro" id="IPR011981">
    <property type="entry name" value="DHPA_dOase_Mn/Fe"/>
</dbReference>
<keyword evidence="7 8" id="KW-0408">Iron</keyword>
<dbReference type="EC" id="1.13.11.15" evidence="10"/>
<dbReference type="AlphaFoldDB" id="A0A537JE59"/>
<comment type="caution">
    <text evidence="10">The sequence shown here is derived from an EMBL/GenBank/DDBJ whole genome shotgun (WGS) entry which is preliminary data.</text>
</comment>
<dbReference type="PROSITE" id="PS00082">
    <property type="entry name" value="EXTRADIOL_DIOXYGENAS"/>
    <property type="match status" value="1"/>
</dbReference>
<evidence type="ECO:0000259" key="9">
    <source>
        <dbReference type="PROSITE" id="PS51819"/>
    </source>
</evidence>
<dbReference type="GO" id="GO:0008687">
    <property type="term" value="F:3,4-dihydroxyphenylacetate 2,3-dioxygenase activity"/>
    <property type="evidence" value="ECO:0007669"/>
    <property type="project" value="UniProtKB-EC"/>
</dbReference>
<dbReference type="InterPro" id="IPR004360">
    <property type="entry name" value="Glyas_Fos-R_dOase_dom"/>
</dbReference>
<dbReference type="InterPro" id="IPR029068">
    <property type="entry name" value="Glyas_Bleomycin-R_OHBP_Dase"/>
</dbReference>
<evidence type="ECO:0000256" key="2">
    <source>
        <dbReference type="ARBA" id="ARBA00008784"/>
    </source>
</evidence>
<feature type="domain" description="VOC" evidence="9">
    <location>
        <begin position="15"/>
        <end position="127"/>
    </location>
</feature>
<sequence>MINTQWQDPGFNIVRAAHAELFVRDLARSRRFYVDLLGLAVTDEDAQTLYLRGYEEQDHHSLVLRAGSPHLGHLAFRVGRPDDLQKIEGFYARLRRPTRWARDEEAGQTLALRVQDELGFPLEFFYEITRAPRILQRFDQYRGAHIMRMDHFNLLVPDAAQGYEAFRALGFRCSEYTVTDPPDARVWAAWMYRKPGVHDVALMNGAGPRLHHVGLWAGDMLSILRACDILAAAGQAAAIERGPGRHGLSNAFFLYLRDPDGHRVELFTGDYYTGDPDFEPIAWSVHDPRRGTFWGHAAPVSWFEEATTVLNLSGQVVDTSKARLAERPQTVT</sequence>
<dbReference type="Pfam" id="PF00903">
    <property type="entry name" value="Glyoxalase"/>
    <property type="match status" value="2"/>
</dbReference>
<dbReference type="InterPro" id="IPR044904">
    <property type="entry name" value="HPCD_C_sf"/>
</dbReference>
<feature type="domain" description="VOC" evidence="9">
    <location>
        <begin position="148"/>
        <end position="269"/>
    </location>
</feature>
<organism evidence="10 11">
    <name type="scientific">Candidatus Segetimicrobium genomatis</name>
    <dbReference type="NCBI Taxonomy" id="2569760"/>
    <lineage>
        <taxon>Bacteria</taxon>
        <taxon>Bacillati</taxon>
        <taxon>Candidatus Sysuimicrobiota</taxon>
        <taxon>Candidatus Sysuimicrobiia</taxon>
        <taxon>Candidatus Sysuimicrobiales</taxon>
        <taxon>Candidatus Segetimicrobiaceae</taxon>
        <taxon>Candidatus Segetimicrobium</taxon>
    </lineage>
</organism>
<dbReference type="Proteomes" id="UP000320048">
    <property type="component" value="Unassembled WGS sequence"/>
</dbReference>
<dbReference type="InterPro" id="IPR050383">
    <property type="entry name" value="GlyoxalaseI/FosfomycinResist"/>
</dbReference>
<evidence type="ECO:0000256" key="3">
    <source>
        <dbReference type="ARBA" id="ARBA00022723"/>
    </source>
</evidence>
<dbReference type="Gene3D" id="4.10.1270.10">
    <property type="entry name" value="homoprotocatechuate 2,3-dioxygenase domains"/>
    <property type="match status" value="1"/>
</dbReference>
<accession>A0A537JE59</accession>
<protein>
    <submittedName>
        <fullName evidence="10">3,4-dihydroxyphenylacetate 2,3-dioxygenase</fullName>
        <ecNumber evidence="10">1.13.11.15</ecNumber>
    </submittedName>
</protein>
<evidence type="ECO:0000256" key="5">
    <source>
        <dbReference type="ARBA" id="ARBA00022964"/>
    </source>
</evidence>
<evidence type="ECO:0000256" key="7">
    <source>
        <dbReference type="ARBA" id="ARBA00023004"/>
    </source>
</evidence>